<feature type="region of interest" description="Disordered" evidence="2">
    <location>
        <begin position="84"/>
        <end position="110"/>
    </location>
</feature>
<gene>
    <name evidence="5" type="ORF">D779_1072</name>
</gene>
<accession>W9V8B9</accession>
<evidence type="ECO:0000256" key="1">
    <source>
        <dbReference type="SAM" id="Coils"/>
    </source>
</evidence>
<evidence type="ECO:0000259" key="3">
    <source>
        <dbReference type="Pfam" id="PF03050"/>
    </source>
</evidence>
<dbReference type="Pfam" id="PF13007">
    <property type="entry name" value="LZ_Tnp_IS66"/>
    <property type="match status" value="1"/>
</dbReference>
<keyword evidence="6" id="KW-1185">Reference proteome</keyword>
<evidence type="ECO:0000256" key="2">
    <source>
        <dbReference type="SAM" id="MobiDB-lite"/>
    </source>
</evidence>
<feature type="region of interest" description="Disordered" evidence="2">
    <location>
        <begin position="390"/>
        <end position="512"/>
    </location>
</feature>
<dbReference type="eggNOG" id="COG4974">
    <property type="taxonomic scope" value="Bacteria"/>
</dbReference>
<dbReference type="Proteomes" id="UP000019460">
    <property type="component" value="Unassembled WGS sequence"/>
</dbReference>
<feature type="coiled-coil region" evidence="1">
    <location>
        <begin position="12"/>
        <end position="46"/>
    </location>
</feature>
<proteinExistence type="predicted"/>
<feature type="compositionally biased region" description="Low complexity" evidence="2">
    <location>
        <begin position="84"/>
        <end position="93"/>
    </location>
</feature>
<dbReference type="InterPro" id="IPR024463">
    <property type="entry name" value="Transposase_TnpC_homeodom"/>
</dbReference>
<evidence type="ECO:0000259" key="4">
    <source>
        <dbReference type="Pfam" id="PF13007"/>
    </source>
</evidence>
<feature type="compositionally biased region" description="Basic residues" evidence="2">
    <location>
        <begin position="450"/>
        <end position="467"/>
    </location>
</feature>
<feature type="domain" description="Transposase IS66 central" evidence="3">
    <location>
        <begin position="190"/>
        <end position="379"/>
    </location>
</feature>
<dbReference type="AlphaFoldDB" id="W9V8B9"/>
<dbReference type="PATRIC" id="fig|1249627.3.peg.1523"/>
<protein>
    <submittedName>
        <fullName evidence="5">Mobile element protein</fullName>
    </submittedName>
</protein>
<sequence length="584" mass="64854">MSSTAQSLPDAPAELRAIIAQLTEQLAEAERERGAQAQRIAQLLETIELLKRKRFGRSADQVPDSQLRLFDETELEALIGELEAELPAPAAPDTAKDTEAPTKRQPVRRPLPSHLPRVERLLDLGEEEKAAMGEDWSFIGYDTSEQLAIVPRQTYVIVYKRAKYVARTEDVPGAEVGVKIAPRPEQIIPKSVAHASLLAGIVTAKFVDALPLYRQEKIFEREGIDLTRQTMAGLLIQLNAPLAPIAAALKAQLRQGAVVHVDETPVQVLREPGRDNTQTSYMWVFCGGPPGQPVRWFAYADSRAASVPKGILLEDPAQADGTDPPPRFYLQSDGYSAYGVVANAPEVIGHAGCWTHVRRKFVDAASGRNSGAAQQMLCLHRPALCRRETPARGHARRAPDRAPATQPPHPRRHQDLARRHRHPHPAQGPARQGRALRARSVADPHDLPRRRSPRDRQQHRRERHPALCHRTQELAVRRQSQGCRNQRLALQPDRDGQGQRPRALGLPQPPLRIPACRQDPRGHRGTVAAQSDNGRHQAAWGNPVIRQTLTKHSTSGLPATKHQGPHLTFDTWIVGRENSLPWIP</sequence>
<dbReference type="STRING" id="1249627.D779_1072"/>
<dbReference type="InterPro" id="IPR052344">
    <property type="entry name" value="Transposase-related"/>
</dbReference>
<evidence type="ECO:0000313" key="5">
    <source>
        <dbReference type="EMBL" id="EXJ15684.1"/>
    </source>
</evidence>
<dbReference type="PANTHER" id="PTHR33678:SF1">
    <property type="entry name" value="BLL1576 PROTEIN"/>
    <property type="match status" value="1"/>
</dbReference>
<evidence type="ECO:0000313" key="6">
    <source>
        <dbReference type="Proteomes" id="UP000019460"/>
    </source>
</evidence>
<reference evidence="5 6" key="1">
    <citation type="submission" date="2012-11" db="EMBL/GenBank/DDBJ databases">
        <title>Genome assembly of Thiorhodococcus sp. AK35.</title>
        <authorList>
            <person name="Nupur N."/>
            <person name="Khatri I."/>
            <person name="Subramanian S."/>
            <person name="Pinnaka A."/>
        </authorList>
    </citation>
    <scope>NUCLEOTIDE SEQUENCE [LARGE SCALE GENOMIC DNA]</scope>
    <source>
        <strain evidence="5 6">AK35</strain>
    </source>
</reference>
<feature type="domain" description="Transposase TnpC homeodomain" evidence="4">
    <location>
        <begin position="42"/>
        <end position="119"/>
    </location>
</feature>
<dbReference type="Pfam" id="PF03050">
    <property type="entry name" value="DDE_Tnp_IS66"/>
    <property type="match status" value="1"/>
</dbReference>
<dbReference type="InterPro" id="IPR004291">
    <property type="entry name" value="Transposase_IS66_central"/>
</dbReference>
<name>W9V8B9_9GAMM</name>
<dbReference type="PANTHER" id="PTHR33678">
    <property type="entry name" value="BLL1576 PROTEIN"/>
    <property type="match status" value="1"/>
</dbReference>
<feature type="compositionally biased region" description="Basic and acidic residues" evidence="2">
    <location>
        <begin position="440"/>
        <end position="449"/>
    </location>
</feature>
<organism evidence="5 6">
    <name type="scientific">Imhoffiella purpurea</name>
    <dbReference type="NCBI Taxonomy" id="1249627"/>
    <lineage>
        <taxon>Bacteria</taxon>
        <taxon>Pseudomonadati</taxon>
        <taxon>Pseudomonadota</taxon>
        <taxon>Gammaproteobacteria</taxon>
        <taxon>Chromatiales</taxon>
        <taxon>Chromatiaceae</taxon>
        <taxon>Imhoffiella</taxon>
    </lineage>
</organism>
<comment type="caution">
    <text evidence="5">The sequence shown here is derived from an EMBL/GenBank/DDBJ whole genome shotgun (WGS) entry which is preliminary data.</text>
</comment>
<keyword evidence="1" id="KW-0175">Coiled coil</keyword>
<dbReference type="EMBL" id="AONC01000022">
    <property type="protein sequence ID" value="EXJ15684.1"/>
    <property type="molecule type" value="Genomic_DNA"/>
</dbReference>
<dbReference type="NCBIfam" id="NF033517">
    <property type="entry name" value="transpos_IS66"/>
    <property type="match status" value="1"/>
</dbReference>